<protein>
    <submittedName>
        <fullName evidence="2">Uncharacterized protein</fullName>
    </submittedName>
</protein>
<evidence type="ECO:0000313" key="3">
    <source>
        <dbReference type="Proteomes" id="UP001016761"/>
    </source>
</evidence>
<dbReference type="InterPro" id="IPR046718">
    <property type="entry name" value="DUF6610"/>
</dbReference>
<evidence type="ECO:0000313" key="2">
    <source>
        <dbReference type="EMBL" id="NUC72608.1"/>
    </source>
</evidence>
<proteinExistence type="predicted"/>
<feature type="compositionally biased region" description="Polar residues" evidence="1">
    <location>
        <begin position="1"/>
        <end position="18"/>
    </location>
</feature>
<feature type="region of interest" description="Disordered" evidence="1">
    <location>
        <begin position="1"/>
        <end position="21"/>
    </location>
</feature>
<name>A0ABX2LCJ4_9EURY</name>
<accession>A0ABX2LCJ4</accession>
<organism evidence="2 3">
    <name type="scientific">Haloterrigena gelatinilytica</name>
    <dbReference type="NCBI Taxonomy" id="2741724"/>
    <lineage>
        <taxon>Archaea</taxon>
        <taxon>Methanobacteriati</taxon>
        <taxon>Methanobacteriota</taxon>
        <taxon>Stenosarchaea group</taxon>
        <taxon>Halobacteria</taxon>
        <taxon>Halobacteriales</taxon>
        <taxon>Natrialbaceae</taxon>
        <taxon>Haloterrigena</taxon>
    </lineage>
</organism>
<sequence>MSIQQTLPTGDTSVPTSNQRERDVVFTARGSEDASEAAWRVGTLIGYESMNYRPPERFDVDFVDWPFSKLKKQAVPDVDGAWREHLKAVRGERPRYAVAPDADEITGDWEWVLDRAADLERYAETVIVVPKIVHPRDVPARYRVGLPCQERYGPSPHPWTAYRDCPEVHLLGGSPVKQVKARKYGVPVESADTTSPLTAARWQGYFDGTGWTKLPKGRSDFYECVRRSYKNLRHGLNPDRDVRSLRPRNAQHDYEEELFETHPDADCWGPGDDAPSRMYEIYAD</sequence>
<dbReference type="Pfam" id="PF20314">
    <property type="entry name" value="DUF6610"/>
    <property type="match status" value="1"/>
</dbReference>
<dbReference type="Proteomes" id="UP001016761">
    <property type="component" value="Unassembled WGS sequence"/>
</dbReference>
<gene>
    <name evidence="2" type="ORF">HTZ84_09845</name>
</gene>
<dbReference type="RefSeq" id="WP_174680517.1">
    <property type="nucleotide sequence ID" value="NZ_JABUQZ010000001.1"/>
</dbReference>
<reference evidence="2 3" key="1">
    <citation type="submission" date="2020-06" db="EMBL/GenBank/DDBJ databases">
        <title>Haloterrigena sp. nov., an extremely halophilic archaeon isolated from a saline sediment.</title>
        <authorList>
            <person name="Liu B.-B."/>
        </authorList>
    </citation>
    <scope>NUCLEOTIDE SEQUENCE [LARGE SCALE GENOMIC DNA]</scope>
    <source>
        <strain evidence="2 3">SYSU A558-1</strain>
    </source>
</reference>
<dbReference type="EMBL" id="JABUQZ010000001">
    <property type="protein sequence ID" value="NUC72608.1"/>
    <property type="molecule type" value="Genomic_DNA"/>
</dbReference>
<keyword evidence="3" id="KW-1185">Reference proteome</keyword>
<evidence type="ECO:0000256" key="1">
    <source>
        <dbReference type="SAM" id="MobiDB-lite"/>
    </source>
</evidence>
<comment type="caution">
    <text evidence="2">The sequence shown here is derived from an EMBL/GenBank/DDBJ whole genome shotgun (WGS) entry which is preliminary data.</text>
</comment>